<evidence type="ECO:0000259" key="1">
    <source>
        <dbReference type="Pfam" id="PF00534"/>
    </source>
</evidence>
<dbReference type="Gene3D" id="3.40.50.2000">
    <property type="entry name" value="Glycogen Phosphorylase B"/>
    <property type="match status" value="2"/>
</dbReference>
<dbReference type="RefSeq" id="WP_319834448.1">
    <property type="nucleotide sequence ID" value="NZ_CP138858.1"/>
</dbReference>
<dbReference type="InterPro" id="IPR001296">
    <property type="entry name" value="Glyco_trans_1"/>
</dbReference>
<proteinExistence type="predicted"/>
<dbReference type="CDD" id="cd03822">
    <property type="entry name" value="GT4_mannosyltransferase-like"/>
    <property type="match status" value="1"/>
</dbReference>
<dbReference type="EMBL" id="CP138858">
    <property type="protein sequence ID" value="WPJ97610.1"/>
    <property type="molecule type" value="Genomic_DNA"/>
</dbReference>
<dbReference type="PANTHER" id="PTHR12526:SF572">
    <property type="entry name" value="BLL5144 PROTEIN"/>
    <property type="match status" value="1"/>
</dbReference>
<dbReference type="PANTHER" id="PTHR12526">
    <property type="entry name" value="GLYCOSYLTRANSFERASE"/>
    <property type="match status" value="1"/>
</dbReference>
<name>A0ABZ0RS48_9BACT</name>
<feature type="domain" description="Glycosyl transferase family 1" evidence="1">
    <location>
        <begin position="189"/>
        <end position="361"/>
    </location>
</feature>
<dbReference type="Pfam" id="PF00534">
    <property type="entry name" value="Glycos_transf_1"/>
    <property type="match status" value="1"/>
</dbReference>
<dbReference type="SUPFAM" id="SSF53756">
    <property type="entry name" value="UDP-Glycosyltransferase/glycogen phosphorylase"/>
    <property type="match status" value="1"/>
</dbReference>
<gene>
    <name evidence="3" type="ORF">SH580_07795</name>
</gene>
<reference evidence="3 4" key="1">
    <citation type="submission" date="2023-11" db="EMBL/GenBank/DDBJ databases">
        <title>Coraliomargarita sp. nov., isolated from marine algae.</title>
        <authorList>
            <person name="Lee J.K."/>
            <person name="Baek J.H."/>
            <person name="Kim J.M."/>
            <person name="Choi D.G."/>
            <person name="Jeon C.O."/>
        </authorList>
    </citation>
    <scope>NUCLEOTIDE SEQUENCE [LARGE SCALE GENOMIC DNA]</scope>
    <source>
        <strain evidence="3 4">J2-16</strain>
    </source>
</reference>
<organism evidence="3 4">
    <name type="scientific">Coraliomargarita algicola</name>
    <dbReference type="NCBI Taxonomy" id="3092156"/>
    <lineage>
        <taxon>Bacteria</taxon>
        <taxon>Pseudomonadati</taxon>
        <taxon>Verrucomicrobiota</taxon>
        <taxon>Opitutia</taxon>
        <taxon>Puniceicoccales</taxon>
        <taxon>Coraliomargaritaceae</taxon>
        <taxon>Coraliomargarita</taxon>
    </lineage>
</organism>
<evidence type="ECO:0000259" key="2">
    <source>
        <dbReference type="Pfam" id="PF13439"/>
    </source>
</evidence>
<protein>
    <submittedName>
        <fullName evidence="3">Glycosyltransferase family 4 protein</fullName>
    </submittedName>
</protein>
<feature type="domain" description="Glycosyltransferase subfamily 4-like N-terminal" evidence="2">
    <location>
        <begin position="23"/>
        <end position="175"/>
    </location>
</feature>
<dbReference type="Proteomes" id="UP001324993">
    <property type="component" value="Chromosome"/>
</dbReference>
<dbReference type="InterPro" id="IPR008928">
    <property type="entry name" value="6-hairpin_glycosidase_sf"/>
</dbReference>
<dbReference type="SUPFAM" id="SSF48208">
    <property type="entry name" value="Six-hairpin glycosidases"/>
    <property type="match status" value="1"/>
</dbReference>
<evidence type="ECO:0000313" key="3">
    <source>
        <dbReference type="EMBL" id="WPJ97610.1"/>
    </source>
</evidence>
<dbReference type="InterPro" id="IPR028098">
    <property type="entry name" value="Glyco_trans_4-like_N"/>
</dbReference>
<keyword evidence="4" id="KW-1185">Reference proteome</keyword>
<sequence length="782" mass="88304">MMKPITELNKVAFVGDYLPRKCGIATFTHDLRQSVAAHLPDTECLVVAVTDPKEDYLYPPEVKFEVNEQNLDDYRRAAQFLRFHNVETICVQHEFGVYGGVEGGHLLTFLREAGLPVVTTFHTILTEPNPNQRRVFEELVRLSQRVVTMSEKGVSILRDTYDVSEDKISLIPHGIPDMPFVDPTFFKDQFGVEGKKVLLTFGLLSPGKGLEYAIEAMPDIIAEHPDAVYIILGATHPNLVRQEGESYRHRLQQLTRDLGVEKNVLFFNRFVEIEELKEFIGACDVYLTPYLNQMQITSGTLAYTYGSGKAVVSTPYWHAEELLADGRGSLVPFRDAKAIATAVNGLFSDEGKLAAMRKHAYLDGRRMVWSRVAQSYADVFRQARIDAGVTPEQVQRKHASLRRGPTEEWWKNFELPKLNLRHLHNMTDSTGLFQHAVFSFPNFDEGYCVDDNARALVLTSMLDNIHAGDAWNESYRHLAQTYAAFLQHAFNVENGRFRNFMSFDRRWIEEAGSDDSHARSLWALGACVGRSHDINLQNWAARLFESALPAVLSMGSPRAWAFALIGLHEYQRRLSGVRAISDARSELAQRLLKLYREQASDDWPWFEPILSYCNARLPHALIVSGRGLHDDEMLQVGLSSLDWLMQQQVDERGYFAPIGSEGFYPKGQAKATFDQQPIEANVTISACLEAFLVTKNDKWLYQAWQAFDWFLGTNKLGVPVYDASTGGCRDGLHVDRLNYNQGAESTLAFLLSLAEMKAQENALSAFARPVETDHSPMAELSA</sequence>
<dbReference type="Pfam" id="PF13439">
    <property type="entry name" value="Glyco_transf_4"/>
    <property type="match status" value="1"/>
</dbReference>
<accession>A0ABZ0RS48</accession>
<evidence type="ECO:0000313" key="4">
    <source>
        <dbReference type="Proteomes" id="UP001324993"/>
    </source>
</evidence>